<dbReference type="EMBL" id="FOOU01000006">
    <property type="protein sequence ID" value="SFG39014.1"/>
    <property type="molecule type" value="Genomic_DNA"/>
</dbReference>
<dbReference type="InterPro" id="IPR003439">
    <property type="entry name" value="ABC_transporter-like_ATP-bd"/>
</dbReference>
<evidence type="ECO:0000313" key="7">
    <source>
        <dbReference type="EMBL" id="SFG39014.1"/>
    </source>
</evidence>
<name>A0A1I2REA8_9GAMM</name>
<keyword evidence="5 7" id="KW-0067">ATP-binding</keyword>
<evidence type="ECO:0000256" key="1">
    <source>
        <dbReference type="ARBA" id="ARBA00005417"/>
    </source>
</evidence>
<evidence type="ECO:0000313" key="8">
    <source>
        <dbReference type="Proteomes" id="UP000198623"/>
    </source>
</evidence>
<dbReference type="Pfam" id="PF00005">
    <property type="entry name" value="ABC_tran"/>
    <property type="match status" value="1"/>
</dbReference>
<dbReference type="Proteomes" id="UP000198623">
    <property type="component" value="Unassembled WGS sequence"/>
</dbReference>
<accession>A0A1I2REA8</accession>
<dbReference type="GO" id="GO:0016020">
    <property type="term" value="C:membrane"/>
    <property type="evidence" value="ECO:0007669"/>
    <property type="project" value="InterPro"/>
</dbReference>
<dbReference type="GO" id="GO:0016887">
    <property type="term" value="F:ATP hydrolysis activity"/>
    <property type="evidence" value="ECO:0007669"/>
    <property type="project" value="InterPro"/>
</dbReference>
<reference evidence="8" key="1">
    <citation type="submission" date="2016-10" db="EMBL/GenBank/DDBJ databases">
        <authorList>
            <person name="Varghese N."/>
            <person name="Submissions S."/>
        </authorList>
    </citation>
    <scope>NUCLEOTIDE SEQUENCE [LARGE SCALE GENOMIC DNA]</scope>
    <source>
        <strain evidence="8">CGMCC 1.10971</strain>
    </source>
</reference>
<organism evidence="7 8">
    <name type="scientific">Neptunomonas qingdaonensis</name>
    <dbReference type="NCBI Taxonomy" id="1045558"/>
    <lineage>
        <taxon>Bacteria</taxon>
        <taxon>Pseudomonadati</taxon>
        <taxon>Pseudomonadota</taxon>
        <taxon>Gammaproteobacteria</taxon>
        <taxon>Oceanospirillales</taxon>
        <taxon>Oceanospirillaceae</taxon>
        <taxon>Neptunomonas</taxon>
    </lineage>
</organism>
<dbReference type="SUPFAM" id="SSF52540">
    <property type="entry name" value="P-loop containing nucleoside triphosphate hydrolases"/>
    <property type="match status" value="1"/>
</dbReference>
<sequence length="242" mass="27224">MGLELNIDNLVKRFGTRELFTIEKLRITEGESLHLKGENGAGKTTLMKIMAGLEKPCSGKVMVTPKQRRWWSNRIHPDVIYLHQTPYVFMSTVIDNVAYGLKLRGGSRQEVKTKVQQALVWARLGHLAEHPACSLSGGERQRLALARAWILAPRILLLDEPTANLDRHSVSTVAELVRQLLEQGTTVMVSSHQSNRVTELCTRHLLLESGALHESSSLESSSLESVLYEVDTKMEPQHYVQH</sequence>
<dbReference type="SMART" id="SM00382">
    <property type="entry name" value="AAA"/>
    <property type="match status" value="1"/>
</dbReference>
<dbReference type="PANTHER" id="PTHR42711:SF5">
    <property type="entry name" value="ABC TRANSPORTER ATP-BINDING PROTEIN NATA"/>
    <property type="match status" value="1"/>
</dbReference>
<dbReference type="CDD" id="cd03225">
    <property type="entry name" value="ABC_cobalt_CbiO_domain1"/>
    <property type="match status" value="1"/>
</dbReference>
<evidence type="ECO:0000256" key="4">
    <source>
        <dbReference type="ARBA" id="ARBA00022741"/>
    </source>
</evidence>
<dbReference type="AlphaFoldDB" id="A0A1I2REA8"/>
<evidence type="ECO:0000256" key="5">
    <source>
        <dbReference type="ARBA" id="ARBA00022840"/>
    </source>
</evidence>
<dbReference type="STRING" id="1045558.SAMN05216175_10683"/>
<dbReference type="InterPro" id="IPR017871">
    <property type="entry name" value="ABC_transporter-like_CS"/>
</dbReference>
<evidence type="ECO:0000256" key="3">
    <source>
        <dbReference type="ARBA" id="ARBA00022458"/>
    </source>
</evidence>
<dbReference type="InterPro" id="IPR050763">
    <property type="entry name" value="ABC_transporter_ATP-binding"/>
</dbReference>
<dbReference type="InterPro" id="IPR015856">
    <property type="entry name" value="ABC_transpr_CbiO/EcfA_su"/>
</dbReference>
<gene>
    <name evidence="7" type="ORF">SAMN05216175_10683</name>
</gene>
<evidence type="ECO:0000256" key="2">
    <source>
        <dbReference type="ARBA" id="ARBA00022448"/>
    </source>
</evidence>
<dbReference type="InterPro" id="IPR027417">
    <property type="entry name" value="P-loop_NTPase"/>
</dbReference>
<dbReference type="RefSeq" id="WP_090727718.1">
    <property type="nucleotide sequence ID" value="NZ_FOOU01000006.1"/>
</dbReference>
<dbReference type="PROSITE" id="PS00211">
    <property type="entry name" value="ABC_TRANSPORTER_1"/>
    <property type="match status" value="1"/>
</dbReference>
<evidence type="ECO:0000259" key="6">
    <source>
        <dbReference type="PROSITE" id="PS50893"/>
    </source>
</evidence>
<dbReference type="GO" id="GO:0055085">
    <property type="term" value="P:transmembrane transport"/>
    <property type="evidence" value="ECO:0007669"/>
    <property type="project" value="InterPro"/>
</dbReference>
<keyword evidence="2" id="KW-0813">Transport</keyword>
<dbReference type="InterPro" id="IPR003593">
    <property type="entry name" value="AAA+_ATPase"/>
</dbReference>
<dbReference type="OrthoDB" id="9800654at2"/>
<comment type="similarity">
    <text evidence="1">Belongs to the ABC transporter superfamily.</text>
</comment>
<dbReference type="PANTHER" id="PTHR42711">
    <property type="entry name" value="ABC TRANSPORTER ATP-BINDING PROTEIN"/>
    <property type="match status" value="1"/>
</dbReference>
<feature type="domain" description="ABC transporter" evidence="6">
    <location>
        <begin position="5"/>
        <end position="234"/>
    </location>
</feature>
<keyword evidence="3" id="KW-0536">Nodulation</keyword>
<keyword evidence="4" id="KW-0547">Nucleotide-binding</keyword>
<dbReference type="PROSITE" id="PS50893">
    <property type="entry name" value="ABC_TRANSPORTER_2"/>
    <property type="match status" value="1"/>
</dbReference>
<dbReference type="Gene3D" id="3.40.50.300">
    <property type="entry name" value="P-loop containing nucleotide triphosphate hydrolases"/>
    <property type="match status" value="1"/>
</dbReference>
<dbReference type="GO" id="GO:0005524">
    <property type="term" value="F:ATP binding"/>
    <property type="evidence" value="ECO:0007669"/>
    <property type="project" value="UniProtKB-KW"/>
</dbReference>
<keyword evidence="8" id="KW-1185">Reference proteome</keyword>
<proteinExistence type="inferred from homology"/>
<protein>
    <submittedName>
        <fullName evidence="7">Tungstate transport system ATP-binding protein</fullName>
    </submittedName>
</protein>